<proteinExistence type="predicted"/>
<evidence type="ECO:0000313" key="3">
    <source>
        <dbReference type="Proteomes" id="UP000796880"/>
    </source>
</evidence>
<evidence type="ECO:0000256" key="1">
    <source>
        <dbReference type="SAM" id="MobiDB-lite"/>
    </source>
</evidence>
<accession>A0A8K0MM77</accession>
<name>A0A8K0MM77_9ROSA</name>
<keyword evidence="3" id="KW-1185">Reference proteome</keyword>
<dbReference type="EMBL" id="VOIH02000003">
    <property type="protein sequence ID" value="KAF3451159.1"/>
    <property type="molecule type" value="Genomic_DNA"/>
</dbReference>
<feature type="region of interest" description="Disordered" evidence="1">
    <location>
        <begin position="86"/>
        <end position="109"/>
    </location>
</feature>
<dbReference type="Proteomes" id="UP000796880">
    <property type="component" value="Unassembled WGS sequence"/>
</dbReference>
<feature type="compositionally biased region" description="Acidic residues" evidence="1">
    <location>
        <begin position="96"/>
        <end position="108"/>
    </location>
</feature>
<organism evidence="2 3">
    <name type="scientific">Rhamnella rubrinervis</name>
    <dbReference type="NCBI Taxonomy" id="2594499"/>
    <lineage>
        <taxon>Eukaryota</taxon>
        <taxon>Viridiplantae</taxon>
        <taxon>Streptophyta</taxon>
        <taxon>Embryophyta</taxon>
        <taxon>Tracheophyta</taxon>
        <taxon>Spermatophyta</taxon>
        <taxon>Magnoliopsida</taxon>
        <taxon>eudicotyledons</taxon>
        <taxon>Gunneridae</taxon>
        <taxon>Pentapetalae</taxon>
        <taxon>rosids</taxon>
        <taxon>fabids</taxon>
        <taxon>Rosales</taxon>
        <taxon>Rhamnaceae</taxon>
        <taxon>rhamnoid group</taxon>
        <taxon>Rhamneae</taxon>
        <taxon>Rhamnella</taxon>
    </lineage>
</organism>
<evidence type="ECO:0000313" key="2">
    <source>
        <dbReference type="EMBL" id="KAF3451159.1"/>
    </source>
</evidence>
<gene>
    <name evidence="2" type="ORF">FNV43_RR07251</name>
</gene>
<dbReference type="AlphaFoldDB" id="A0A8K0MM77"/>
<protein>
    <submittedName>
        <fullName evidence="2">Uncharacterized protein</fullName>
    </submittedName>
</protein>
<comment type="caution">
    <text evidence="2">The sequence shown here is derived from an EMBL/GenBank/DDBJ whole genome shotgun (WGS) entry which is preliminary data.</text>
</comment>
<sequence length="136" mass="15908">MSSRIFSPTSGDGYQNIGLDEDSARCELEGRKQDVAMFLRGEAIMIPIRGGGHYYISTRRFEQMQTDHRHEMYKWYMDQYRDNPAVDEDPAKVTEEDSMEDPEEEPMGFEDYVPFDYSLKLVDPKDFDLWDDPASD</sequence>
<reference evidence="2" key="1">
    <citation type="submission" date="2020-03" db="EMBL/GenBank/DDBJ databases">
        <title>A high-quality chromosome-level genome assembly of a woody plant with both climbing and erect habits, Rhamnella rubrinervis.</title>
        <authorList>
            <person name="Lu Z."/>
            <person name="Yang Y."/>
            <person name="Zhu X."/>
            <person name="Sun Y."/>
        </authorList>
    </citation>
    <scope>NUCLEOTIDE SEQUENCE</scope>
    <source>
        <strain evidence="2">BYM</strain>
        <tissue evidence="2">Leaf</tissue>
    </source>
</reference>